<dbReference type="Proteomes" id="UP000186817">
    <property type="component" value="Unassembled WGS sequence"/>
</dbReference>
<keyword evidence="1" id="KW-0812">Transmembrane</keyword>
<accession>A0A1Q9EIX4</accession>
<dbReference type="AlphaFoldDB" id="A0A1Q9EIX4"/>
<keyword evidence="2" id="KW-0732">Signal</keyword>
<feature type="signal peptide" evidence="2">
    <location>
        <begin position="1"/>
        <end position="16"/>
    </location>
</feature>
<feature type="chain" id="PRO_5012389915" evidence="2">
    <location>
        <begin position="17"/>
        <end position="309"/>
    </location>
</feature>
<organism evidence="3 4">
    <name type="scientific">Symbiodinium microadriaticum</name>
    <name type="common">Dinoflagellate</name>
    <name type="synonym">Zooxanthella microadriatica</name>
    <dbReference type="NCBI Taxonomy" id="2951"/>
    <lineage>
        <taxon>Eukaryota</taxon>
        <taxon>Sar</taxon>
        <taxon>Alveolata</taxon>
        <taxon>Dinophyceae</taxon>
        <taxon>Suessiales</taxon>
        <taxon>Symbiodiniaceae</taxon>
        <taxon>Symbiodinium</taxon>
    </lineage>
</organism>
<comment type="caution">
    <text evidence="3">The sequence shown here is derived from an EMBL/GenBank/DDBJ whole genome shotgun (WGS) entry which is preliminary data.</text>
</comment>
<evidence type="ECO:0000256" key="1">
    <source>
        <dbReference type="SAM" id="Phobius"/>
    </source>
</evidence>
<dbReference type="OrthoDB" id="10414687at2759"/>
<keyword evidence="1" id="KW-0472">Membrane</keyword>
<evidence type="ECO:0000313" key="3">
    <source>
        <dbReference type="EMBL" id="OLQ07347.1"/>
    </source>
</evidence>
<keyword evidence="1" id="KW-1133">Transmembrane helix</keyword>
<name>A0A1Q9EIX4_SYMMI</name>
<evidence type="ECO:0000256" key="2">
    <source>
        <dbReference type="SAM" id="SignalP"/>
    </source>
</evidence>
<sequence>MLALLVVAQLFVSAVARDSCGLYPIDTDGPGACTFGGANAMMRAEEDYDESGNMYCNHWCFNDVHLEQANGGVLASAGDALSKCFSNFCPSMKMKCDKPFGQFPNACIGHLPFGFEKYLAIYAFRTEAGHGMSEVVIESRISGYKYRGNPAICTAAWNVTYGECFGLSTVSVGKIVPEPAMEPPDLPEKGYMFPHVGPTTTRTSNTQTTSTRTTVTTITLTETTLTSTTVTSTTVTTSTISATSITTVTETQTTTTVPEDEGGWLPLVLGLAALLAVSAGFIVLRGRRDVEAQRLRDAREVELPTMNRM</sequence>
<evidence type="ECO:0000313" key="4">
    <source>
        <dbReference type="Proteomes" id="UP000186817"/>
    </source>
</evidence>
<keyword evidence="4" id="KW-1185">Reference proteome</keyword>
<dbReference type="EMBL" id="LSRX01000141">
    <property type="protein sequence ID" value="OLQ07347.1"/>
    <property type="molecule type" value="Genomic_DNA"/>
</dbReference>
<protein>
    <submittedName>
        <fullName evidence="3">Uncharacterized protein</fullName>
    </submittedName>
</protein>
<gene>
    <name evidence="3" type="ORF">AK812_SmicGene9250</name>
</gene>
<feature type="transmembrane region" description="Helical" evidence="1">
    <location>
        <begin position="264"/>
        <end position="284"/>
    </location>
</feature>
<reference evidence="3 4" key="1">
    <citation type="submission" date="2016-02" db="EMBL/GenBank/DDBJ databases">
        <title>Genome analysis of coral dinoflagellate symbionts highlights evolutionary adaptations to a symbiotic lifestyle.</title>
        <authorList>
            <person name="Aranda M."/>
            <person name="Li Y."/>
            <person name="Liew Y.J."/>
            <person name="Baumgarten S."/>
            <person name="Simakov O."/>
            <person name="Wilson M."/>
            <person name="Piel J."/>
            <person name="Ashoor H."/>
            <person name="Bougouffa S."/>
            <person name="Bajic V.B."/>
            <person name="Ryu T."/>
            <person name="Ravasi T."/>
            <person name="Bayer T."/>
            <person name="Micklem G."/>
            <person name="Kim H."/>
            <person name="Bhak J."/>
            <person name="Lajeunesse T.C."/>
            <person name="Voolstra C.R."/>
        </authorList>
    </citation>
    <scope>NUCLEOTIDE SEQUENCE [LARGE SCALE GENOMIC DNA]</scope>
    <source>
        <strain evidence="3 4">CCMP2467</strain>
    </source>
</reference>
<proteinExistence type="predicted"/>